<keyword evidence="1" id="KW-0732">Signal</keyword>
<feature type="chain" id="PRO_5040479255" description="Lipoprotein" evidence="1">
    <location>
        <begin position="26"/>
        <end position="311"/>
    </location>
</feature>
<sequence>MRARRPLTAAAAVLLILAGCGRLGGGGGTGGAGGTVAAPEGGWPTTENGRVTAKMCGLLTRADFRSLGHRQLLDLAARTGAPPASNAVECDAPAADFLGLNVQPTAEAATIWHASSLAGRKREVLDHQRDTILVENVVAGADESWFDYWLDSGEDSEYRDYQLHLRRGALIVELHLGGIQAADAQDPKATLTTLADRVLQRVGDLGTTDTGNTPTMHLEVLGTGTARSISYIVPDVEGVVRLDNVALPWRREVRIAEHGRTLLNVTLNADSTGARVPPPVGCRMLLDGKLIVEDSGEYGLAQCLGTLPTRS</sequence>
<protein>
    <recommendedName>
        <fullName evidence="4">Lipoprotein</fullName>
    </recommendedName>
</protein>
<reference evidence="2" key="1">
    <citation type="submission" date="2021-04" db="EMBL/GenBank/DDBJ databases">
        <title>Dactylosporangium aurantiacum NRRL B-8018 full assembly.</title>
        <authorList>
            <person name="Hartkoorn R.C."/>
            <person name="Beaudoing E."/>
            <person name="Hot D."/>
        </authorList>
    </citation>
    <scope>NUCLEOTIDE SEQUENCE</scope>
    <source>
        <strain evidence="2">NRRL B-8018</strain>
    </source>
</reference>
<evidence type="ECO:0000256" key="1">
    <source>
        <dbReference type="SAM" id="SignalP"/>
    </source>
</evidence>
<dbReference type="KEGG" id="daur:Daura_24490"/>
<dbReference type="EMBL" id="CP073767">
    <property type="protein sequence ID" value="UWZ59039.1"/>
    <property type="molecule type" value="Genomic_DNA"/>
</dbReference>
<name>A0A9Q9IMS8_9ACTN</name>
<gene>
    <name evidence="2" type="ORF">Daura_24490</name>
</gene>
<dbReference type="RefSeq" id="WP_033367758.1">
    <property type="nucleotide sequence ID" value="NZ_CP073767.1"/>
</dbReference>
<dbReference type="AlphaFoldDB" id="A0A9Q9IMS8"/>
<evidence type="ECO:0000313" key="2">
    <source>
        <dbReference type="EMBL" id="UWZ59039.1"/>
    </source>
</evidence>
<feature type="signal peptide" evidence="1">
    <location>
        <begin position="1"/>
        <end position="25"/>
    </location>
</feature>
<proteinExistence type="predicted"/>
<dbReference type="PROSITE" id="PS51257">
    <property type="entry name" value="PROKAR_LIPOPROTEIN"/>
    <property type="match status" value="1"/>
</dbReference>
<organism evidence="2 3">
    <name type="scientific">Dactylosporangium aurantiacum</name>
    <dbReference type="NCBI Taxonomy" id="35754"/>
    <lineage>
        <taxon>Bacteria</taxon>
        <taxon>Bacillati</taxon>
        <taxon>Actinomycetota</taxon>
        <taxon>Actinomycetes</taxon>
        <taxon>Micromonosporales</taxon>
        <taxon>Micromonosporaceae</taxon>
        <taxon>Dactylosporangium</taxon>
    </lineage>
</organism>
<dbReference type="InterPro" id="IPR038468">
    <property type="entry name" value="MmpS_C"/>
</dbReference>
<keyword evidence="3" id="KW-1185">Reference proteome</keyword>
<dbReference type="Proteomes" id="UP001058003">
    <property type="component" value="Chromosome"/>
</dbReference>
<dbReference type="Gene3D" id="2.60.40.2880">
    <property type="entry name" value="MmpS1-5, C-terminal soluble domain"/>
    <property type="match status" value="1"/>
</dbReference>
<evidence type="ECO:0008006" key="4">
    <source>
        <dbReference type="Google" id="ProtNLM"/>
    </source>
</evidence>
<accession>A0A9Q9IMS8</accession>
<evidence type="ECO:0000313" key="3">
    <source>
        <dbReference type="Proteomes" id="UP001058003"/>
    </source>
</evidence>